<feature type="transmembrane region" description="Helical" evidence="2">
    <location>
        <begin position="79"/>
        <end position="101"/>
    </location>
</feature>
<feature type="transmembrane region" description="Helical" evidence="2">
    <location>
        <begin position="255"/>
        <end position="276"/>
    </location>
</feature>
<protein>
    <recommendedName>
        <fullName evidence="5">Transmembrane protein</fullName>
    </recommendedName>
</protein>
<proteinExistence type="predicted"/>
<gene>
    <name evidence="3" type="ORF">C8F04DRAFT_1052908</name>
</gene>
<keyword evidence="4" id="KW-1185">Reference proteome</keyword>
<evidence type="ECO:0008006" key="5">
    <source>
        <dbReference type="Google" id="ProtNLM"/>
    </source>
</evidence>
<dbReference type="Proteomes" id="UP001218188">
    <property type="component" value="Unassembled WGS sequence"/>
</dbReference>
<dbReference type="AlphaFoldDB" id="A0AAD6S1V9"/>
<feature type="compositionally biased region" description="Polar residues" evidence="1">
    <location>
        <begin position="176"/>
        <end position="186"/>
    </location>
</feature>
<dbReference type="EMBL" id="JARJCM010000344">
    <property type="protein sequence ID" value="KAJ7018355.1"/>
    <property type="molecule type" value="Genomic_DNA"/>
</dbReference>
<evidence type="ECO:0000256" key="1">
    <source>
        <dbReference type="SAM" id="MobiDB-lite"/>
    </source>
</evidence>
<feature type="compositionally biased region" description="Polar residues" evidence="1">
    <location>
        <begin position="1"/>
        <end position="27"/>
    </location>
</feature>
<organism evidence="3 4">
    <name type="scientific">Mycena alexandri</name>
    <dbReference type="NCBI Taxonomy" id="1745969"/>
    <lineage>
        <taxon>Eukaryota</taxon>
        <taxon>Fungi</taxon>
        <taxon>Dikarya</taxon>
        <taxon>Basidiomycota</taxon>
        <taxon>Agaricomycotina</taxon>
        <taxon>Agaricomycetes</taxon>
        <taxon>Agaricomycetidae</taxon>
        <taxon>Agaricales</taxon>
        <taxon>Marasmiineae</taxon>
        <taxon>Mycenaceae</taxon>
        <taxon>Mycena</taxon>
    </lineage>
</organism>
<comment type="caution">
    <text evidence="3">The sequence shown here is derived from an EMBL/GenBank/DDBJ whole genome shotgun (WGS) entry which is preliminary data.</text>
</comment>
<name>A0AAD6S1V9_9AGAR</name>
<feature type="compositionally biased region" description="Basic and acidic residues" evidence="1">
    <location>
        <begin position="58"/>
        <end position="68"/>
    </location>
</feature>
<keyword evidence="2" id="KW-0812">Transmembrane</keyword>
<feature type="compositionally biased region" description="Basic and acidic residues" evidence="1">
    <location>
        <begin position="158"/>
        <end position="174"/>
    </location>
</feature>
<sequence>MQANQSQGQANGFPLQNMSNQPQPANDSNDEAKRAEEGTGNSVPSPPKLHSAQSTQNAKDEKARRQAAKDLAQSWMDRLQLISVITTFFASTEAGMLQVTGLGDAASVQVANAAFTGALVLHIWAAIISFLAAFFLVRYNLKEAKEEGSQAGLAPGADHSHDHDSPPHPGDKNHRSPPSDTSLKRPQTSQSLIQYSPLQPVWTMNPHLEQIGPFQRKPPTHLLSRCHNLCILLTFAGFLLALLGILAFAWGQNPVSVGVVTSVSTAVCAGGAIWVFL</sequence>
<reference evidence="3" key="1">
    <citation type="submission" date="2023-03" db="EMBL/GenBank/DDBJ databases">
        <title>Massive genome expansion in bonnet fungi (Mycena s.s.) driven by repeated elements and novel gene families across ecological guilds.</title>
        <authorList>
            <consortium name="Lawrence Berkeley National Laboratory"/>
            <person name="Harder C.B."/>
            <person name="Miyauchi S."/>
            <person name="Viragh M."/>
            <person name="Kuo A."/>
            <person name="Thoen E."/>
            <person name="Andreopoulos B."/>
            <person name="Lu D."/>
            <person name="Skrede I."/>
            <person name="Drula E."/>
            <person name="Henrissat B."/>
            <person name="Morin E."/>
            <person name="Kohler A."/>
            <person name="Barry K."/>
            <person name="LaButti K."/>
            <person name="Morin E."/>
            <person name="Salamov A."/>
            <person name="Lipzen A."/>
            <person name="Mereny Z."/>
            <person name="Hegedus B."/>
            <person name="Baldrian P."/>
            <person name="Stursova M."/>
            <person name="Weitz H."/>
            <person name="Taylor A."/>
            <person name="Grigoriev I.V."/>
            <person name="Nagy L.G."/>
            <person name="Martin F."/>
            <person name="Kauserud H."/>
        </authorList>
    </citation>
    <scope>NUCLEOTIDE SEQUENCE</scope>
    <source>
        <strain evidence="3">CBHHK200</strain>
    </source>
</reference>
<evidence type="ECO:0000313" key="3">
    <source>
        <dbReference type="EMBL" id="KAJ7018355.1"/>
    </source>
</evidence>
<evidence type="ECO:0000313" key="4">
    <source>
        <dbReference type="Proteomes" id="UP001218188"/>
    </source>
</evidence>
<accession>A0AAD6S1V9</accession>
<feature type="transmembrane region" description="Helical" evidence="2">
    <location>
        <begin position="113"/>
        <end position="137"/>
    </location>
</feature>
<feature type="region of interest" description="Disordered" evidence="1">
    <location>
        <begin position="149"/>
        <end position="186"/>
    </location>
</feature>
<feature type="region of interest" description="Disordered" evidence="1">
    <location>
        <begin position="1"/>
        <end position="69"/>
    </location>
</feature>
<feature type="transmembrane region" description="Helical" evidence="2">
    <location>
        <begin position="226"/>
        <end position="249"/>
    </location>
</feature>
<keyword evidence="2" id="KW-0472">Membrane</keyword>
<evidence type="ECO:0000256" key="2">
    <source>
        <dbReference type="SAM" id="Phobius"/>
    </source>
</evidence>
<keyword evidence="2" id="KW-1133">Transmembrane helix</keyword>